<feature type="compositionally biased region" description="Polar residues" evidence="3">
    <location>
        <begin position="81"/>
        <end position="93"/>
    </location>
</feature>
<dbReference type="InterPro" id="IPR052574">
    <property type="entry name" value="CDIRP"/>
</dbReference>
<feature type="compositionally biased region" description="Low complexity" evidence="3">
    <location>
        <begin position="1097"/>
        <end position="1112"/>
    </location>
</feature>
<dbReference type="InterPro" id="IPR032675">
    <property type="entry name" value="LRR_dom_sf"/>
</dbReference>
<feature type="compositionally biased region" description="Pro residues" evidence="3">
    <location>
        <begin position="446"/>
        <end position="468"/>
    </location>
</feature>
<keyword evidence="1" id="KW-0433">Leucine-rich repeat</keyword>
<dbReference type="GO" id="GO:0061499">
    <property type="term" value="C:outer plaque of mitotic spindle pole body"/>
    <property type="evidence" value="ECO:0007669"/>
    <property type="project" value="TreeGrafter"/>
</dbReference>
<dbReference type="GO" id="GO:0035591">
    <property type="term" value="F:signaling adaptor activity"/>
    <property type="evidence" value="ECO:0007669"/>
    <property type="project" value="TreeGrafter"/>
</dbReference>
<dbReference type="GO" id="GO:1902412">
    <property type="term" value="P:regulation of mitotic cytokinesis"/>
    <property type="evidence" value="ECO:0007669"/>
    <property type="project" value="TreeGrafter"/>
</dbReference>
<dbReference type="Gene3D" id="3.80.10.10">
    <property type="entry name" value="Ribonuclease Inhibitor"/>
    <property type="match status" value="2"/>
</dbReference>
<dbReference type="PANTHER" id="PTHR47566:SF1">
    <property type="entry name" value="PROTEIN NUD1"/>
    <property type="match status" value="1"/>
</dbReference>
<feature type="region of interest" description="Disordered" evidence="3">
    <location>
        <begin position="20"/>
        <end position="129"/>
    </location>
</feature>
<dbReference type="InterPro" id="IPR003591">
    <property type="entry name" value="Leu-rich_rpt_typical-subtyp"/>
</dbReference>
<feature type="region of interest" description="Disordered" evidence="3">
    <location>
        <begin position="1192"/>
        <end position="1212"/>
    </location>
</feature>
<feature type="compositionally biased region" description="Basic and acidic residues" evidence="3">
    <location>
        <begin position="247"/>
        <end position="258"/>
    </location>
</feature>
<dbReference type="EMBL" id="JAVFHQ010000025">
    <property type="protein sequence ID" value="KAK4544425.1"/>
    <property type="molecule type" value="Genomic_DNA"/>
</dbReference>
<protein>
    <recommendedName>
        <fullName evidence="6">Septation initiation network scaffold protein cdc11</fullName>
    </recommendedName>
</protein>
<feature type="region of interest" description="Disordered" evidence="3">
    <location>
        <begin position="1073"/>
        <end position="1129"/>
    </location>
</feature>
<feature type="region of interest" description="Disordered" evidence="3">
    <location>
        <begin position="599"/>
        <end position="736"/>
    </location>
</feature>
<evidence type="ECO:0000256" key="2">
    <source>
        <dbReference type="ARBA" id="ARBA00022737"/>
    </source>
</evidence>
<feature type="region of interest" description="Disordered" evidence="3">
    <location>
        <begin position="932"/>
        <end position="991"/>
    </location>
</feature>
<feature type="compositionally biased region" description="Low complexity" evidence="3">
    <location>
        <begin position="602"/>
        <end position="612"/>
    </location>
</feature>
<feature type="compositionally biased region" description="Low complexity" evidence="3">
    <location>
        <begin position="1194"/>
        <end position="1206"/>
    </location>
</feature>
<evidence type="ECO:0000313" key="4">
    <source>
        <dbReference type="EMBL" id="KAK4544425.1"/>
    </source>
</evidence>
<feature type="compositionally biased region" description="Basic and acidic residues" evidence="3">
    <location>
        <begin position="1237"/>
        <end position="1255"/>
    </location>
</feature>
<feature type="compositionally biased region" description="Acidic residues" evidence="3">
    <location>
        <begin position="209"/>
        <end position="237"/>
    </location>
</feature>
<feature type="region of interest" description="Disordered" evidence="3">
    <location>
        <begin position="495"/>
        <end position="516"/>
    </location>
</feature>
<feature type="compositionally biased region" description="Basic and acidic residues" evidence="3">
    <location>
        <begin position="637"/>
        <end position="651"/>
    </location>
</feature>
<proteinExistence type="predicted"/>
<dbReference type="PROSITE" id="PS51450">
    <property type="entry name" value="LRR"/>
    <property type="match status" value="5"/>
</dbReference>
<evidence type="ECO:0008006" key="6">
    <source>
        <dbReference type="Google" id="ProtNLM"/>
    </source>
</evidence>
<feature type="compositionally biased region" description="Basic and acidic residues" evidence="3">
    <location>
        <begin position="943"/>
        <end position="954"/>
    </location>
</feature>
<dbReference type="SUPFAM" id="SSF52058">
    <property type="entry name" value="L domain-like"/>
    <property type="match status" value="1"/>
</dbReference>
<feature type="region of interest" description="Disordered" evidence="3">
    <location>
        <begin position="826"/>
        <end position="854"/>
    </location>
</feature>
<name>A0AAV9JGJ3_9PEZI</name>
<feature type="region of interest" description="Disordered" evidence="3">
    <location>
        <begin position="556"/>
        <end position="584"/>
    </location>
</feature>
<feature type="compositionally biased region" description="Polar residues" evidence="3">
    <location>
        <begin position="26"/>
        <end position="44"/>
    </location>
</feature>
<accession>A0AAV9JGJ3</accession>
<feature type="compositionally biased region" description="Polar residues" evidence="3">
    <location>
        <begin position="100"/>
        <end position="123"/>
    </location>
</feature>
<keyword evidence="5" id="KW-1185">Reference proteome</keyword>
<dbReference type="SMART" id="SM00365">
    <property type="entry name" value="LRR_SD22"/>
    <property type="match status" value="5"/>
</dbReference>
<dbReference type="PANTHER" id="PTHR47566">
    <property type="match status" value="1"/>
</dbReference>
<keyword evidence="2" id="KW-0677">Repeat</keyword>
<reference evidence="4 5" key="1">
    <citation type="submission" date="2021-11" db="EMBL/GenBank/DDBJ databases">
        <title>Black yeast isolated from Biological Soil Crust.</title>
        <authorList>
            <person name="Kurbessoian T."/>
        </authorList>
    </citation>
    <scope>NUCLEOTIDE SEQUENCE [LARGE SCALE GENOMIC DNA]</scope>
    <source>
        <strain evidence="4 5">CCFEE 5522</strain>
    </source>
</reference>
<evidence type="ECO:0000313" key="5">
    <source>
        <dbReference type="Proteomes" id="UP001324427"/>
    </source>
</evidence>
<feature type="region of interest" description="Disordered" evidence="3">
    <location>
        <begin position="324"/>
        <end position="477"/>
    </location>
</feature>
<feature type="region of interest" description="Disordered" evidence="3">
    <location>
        <begin position="866"/>
        <end position="886"/>
    </location>
</feature>
<comment type="caution">
    <text evidence="4">The sequence shown here is derived from an EMBL/GenBank/DDBJ whole genome shotgun (WGS) entry which is preliminary data.</text>
</comment>
<feature type="compositionally biased region" description="Low complexity" evidence="3">
    <location>
        <begin position="50"/>
        <end position="60"/>
    </location>
</feature>
<dbReference type="SMART" id="SM00369">
    <property type="entry name" value="LRR_TYP"/>
    <property type="match status" value="4"/>
</dbReference>
<evidence type="ECO:0000256" key="1">
    <source>
        <dbReference type="ARBA" id="ARBA00022614"/>
    </source>
</evidence>
<feature type="compositionally biased region" description="Polar residues" evidence="3">
    <location>
        <begin position="279"/>
        <end position="291"/>
    </location>
</feature>
<organism evidence="4 5">
    <name type="scientific">Oleoguttula mirabilis</name>
    <dbReference type="NCBI Taxonomy" id="1507867"/>
    <lineage>
        <taxon>Eukaryota</taxon>
        <taxon>Fungi</taxon>
        <taxon>Dikarya</taxon>
        <taxon>Ascomycota</taxon>
        <taxon>Pezizomycotina</taxon>
        <taxon>Dothideomycetes</taxon>
        <taxon>Dothideomycetidae</taxon>
        <taxon>Mycosphaerellales</taxon>
        <taxon>Teratosphaeriaceae</taxon>
        <taxon>Oleoguttula</taxon>
    </lineage>
</organism>
<feature type="region of interest" description="Disordered" evidence="3">
    <location>
        <begin position="145"/>
        <end position="291"/>
    </location>
</feature>
<feature type="compositionally biased region" description="Polar residues" evidence="3">
    <location>
        <begin position="61"/>
        <end position="72"/>
    </location>
</feature>
<dbReference type="GO" id="GO:0031028">
    <property type="term" value="P:septation initiation signaling"/>
    <property type="evidence" value="ECO:0007669"/>
    <property type="project" value="TreeGrafter"/>
</dbReference>
<dbReference type="InterPro" id="IPR001611">
    <property type="entry name" value="Leu-rich_rpt"/>
</dbReference>
<dbReference type="Proteomes" id="UP001324427">
    <property type="component" value="Unassembled WGS sequence"/>
</dbReference>
<sequence>MAGSVAPWLEGLSESWEAPVEVAGPNSVSSATHNASSLRSTGSTRMPKRSLSGLPSSLGSQKTSSTATTQMKRSPLAPLSHSKTNTFQRQHGTTKLAGTRSVSETSDGSMLQCGTVQQRSKSASPAKMQETLEWKRRLVQGKLGYGDQTDLFGPSGLENIFTNSKGVENDAPQSKGRMKWLQKSDAPMPSSPPPWPSSFTDGPQSEGVQPEESDELEAVDEEQSDEYDDSQEPEEDGSFGSNPFDLRNTDELEDDRQSVVRSSQPEADVDQQAQCQAANRTVSGQTELSQEEFSPVFISKHTTVNGEVNYAALDSHLVKQFNSMKVDLRHPSQEQPQMDADEEEEEEEEEEEDSYETHEQSAFTDGPQSECLHAVPDLSLSENLPTGTPPVPSLGRYVELKRGGYSTYGSFKQRPLSPSPSRVGDSMLPEKSELLSPVPRQGRPLPEVPSPIGLPPTTPLRPVTPNPPKSRSSGSPLKLFAAHDTFTNNRLLRRMSQLDPEGNPIKDLQESITARQPAVATERSRVISKSSIRNSFGSGELDSHCFDAEITITSASDSEKNDSLGSPGSEIAVPGGFDPLGFRHESSLEVKDTFKLKRKLSKQSAAKSSKNSTLEGPQMAGQALNTTVEDVSALDAYSERAERVKDYDGSKRPPTSPFKNPTPKRRRTLHASELLEGVTDANTSFQMQLQEAASSRKRRDARDEDSQATAEPDMLASRKILRPRNPTPSQCRRQQVEAELREAAEEFAAQEPEKLEAVMEQIESSMAGSDGPPTLQQQAEAVATEVANFTMRVHKPSGEHGGRKRSVTTQDFLNEAMMVMQLIRSKARPQSGLGSVEESDAEGLSMSNSLRPEGSMLDAGISLRVSRPPSREGGHSGWRSGMQSQTDARVVSHLRRFQERDDTEFIADSVASLHVDDEESLNDNVIVVDEHSNIRITGPPPHLRRDREEFDDSRPVSQRSQGSTLHTQQSAGTDTGHTIGTSSTRKSDNVGTLAPDAVAHLIGEQVGGMTFDKESQRWIRVKSPERKSAADLLELPSQLTSDDDPFREISDLPIDEQQEIRHTSFDAKNAEQFGEEGEDAASHDERSETTTTYQQPSVESRTTSTETVVAARPETRDSSHMQSGIHHIHSSSVPSRYTAFASSQHEKVETRATSYNDEELARMSAMGKARRQPLAYAAAQATLALRGQRDTVAEEPVNEVSEVSEVTFPSPSDHQMPTHFDHMAEQQHARKPISPDAYRDQNSLREDTVLHEEGTSMRPIASPKQRRTPAKLPSAPPSTYRTMPRQMTLRQQTLTNRFTAETREQSELSFVAALPGERMMSLSLSVSRPLTTRHQSRQIGELQPSPSKADPNATFLMSDLPEFTIHEVDEERPSSERALATRLAQHAAAEINDRYAVAGKDVVKALTDVQGGEPYWDDLKQLDLHHRSLASLHGLDEFCTRVWDMDVSDNALTQLGGAPFSVRRLVARHNQLNSLTCWNGLFNLQYLDISGNQLDSLRGLSHLVHLRELCADDNQITSLDGVLGLDGLLKLRLRRNAIDHVDFAGCQLQRLTSLDLSNNVSTSVESLEELTALKRLRLDGTLLDGGLEFRHRMLKLKHMSLRACGLAHLDVSMLPSLRSLELDDNSLPDVKGIAALRELELLSMRRQLLPDGVRMAILDHPVEARRFQLSGNTIPSLQLSHSFLNLQQLELASVGVQELPPDFGLRMPNLRTLNLNFNSLRDIRPLLNIQMLEHLSICGNRLDRLRKSVATLAKLASLRSLDLRDNPVTQGFYHPALAATQSLVRKVYQELPEEDVCAEMSERAKHCLPRGDIGQDGQHQHRLDEATKLRRRVYELLLAHSCTRLRDLDGLLFDKTLANTKDRTWERLVELGVVRKSRSSSSELSELQSED</sequence>
<evidence type="ECO:0000256" key="3">
    <source>
        <dbReference type="SAM" id="MobiDB-lite"/>
    </source>
</evidence>
<feature type="region of interest" description="Disordered" evidence="3">
    <location>
        <begin position="1231"/>
        <end position="1281"/>
    </location>
</feature>
<feature type="compositionally biased region" description="Polar residues" evidence="3">
    <location>
        <begin position="955"/>
        <end position="984"/>
    </location>
</feature>
<feature type="compositionally biased region" description="Polar residues" evidence="3">
    <location>
        <begin position="680"/>
        <end position="689"/>
    </location>
</feature>
<feature type="compositionally biased region" description="Acidic residues" evidence="3">
    <location>
        <begin position="339"/>
        <end position="354"/>
    </location>
</feature>
<gene>
    <name evidence="4" type="ORF">LTR36_004316</name>
</gene>